<feature type="transmembrane region" description="Helical" evidence="4">
    <location>
        <begin position="209"/>
        <end position="226"/>
    </location>
</feature>
<feature type="transmembrane region" description="Helical" evidence="4">
    <location>
        <begin position="66"/>
        <end position="85"/>
    </location>
</feature>
<evidence type="ECO:0000313" key="5">
    <source>
        <dbReference type="EMBL" id="SEF92774.1"/>
    </source>
</evidence>
<accession>A0A1H5VZS2</accession>
<feature type="transmembrane region" description="Helical" evidence="4">
    <location>
        <begin position="272"/>
        <end position="293"/>
    </location>
</feature>
<feature type="transmembrane region" description="Helical" evidence="4">
    <location>
        <begin position="127"/>
        <end position="146"/>
    </location>
</feature>
<reference evidence="5 6" key="1">
    <citation type="submission" date="2016-10" db="EMBL/GenBank/DDBJ databases">
        <authorList>
            <person name="de Groot N.N."/>
        </authorList>
    </citation>
    <scope>NUCLEOTIDE SEQUENCE [LARGE SCALE GENOMIC DNA]</scope>
    <source>
        <strain evidence="5 6">DSM 22489</strain>
    </source>
</reference>
<keyword evidence="2 4" id="KW-1133">Transmembrane helix</keyword>
<keyword evidence="3 4" id="KW-0472">Membrane</keyword>
<name>A0A1H5VZS2_9BACT</name>
<dbReference type="InterPro" id="IPR036259">
    <property type="entry name" value="MFS_trans_sf"/>
</dbReference>
<dbReference type="Gene3D" id="1.20.1250.20">
    <property type="entry name" value="MFS general substrate transporter like domains"/>
    <property type="match status" value="1"/>
</dbReference>
<evidence type="ECO:0000256" key="3">
    <source>
        <dbReference type="ARBA" id="ARBA00023136"/>
    </source>
</evidence>
<feature type="transmembrane region" description="Helical" evidence="4">
    <location>
        <begin position="158"/>
        <end position="178"/>
    </location>
</feature>
<keyword evidence="1 4" id="KW-0812">Transmembrane</keyword>
<feature type="transmembrane region" description="Helical" evidence="4">
    <location>
        <begin position="299"/>
        <end position="324"/>
    </location>
</feature>
<protein>
    <submittedName>
        <fullName evidence="5">MFS transporter, PAT family, beta-lactamase induction signal transducer AmpG</fullName>
    </submittedName>
</protein>
<evidence type="ECO:0000256" key="4">
    <source>
        <dbReference type="SAM" id="Phobius"/>
    </source>
</evidence>
<proteinExistence type="predicted"/>
<evidence type="ECO:0000313" key="6">
    <source>
        <dbReference type="Proteomes" id="UP000236728"/>
    </source>
</evidence>
<sequence length="406" mass="42491">MGLANGTFGLMGGFLVLPLPQLLAAEHVTETRIAAISAACFSWGIWVFLLGPLLDLRFSRRWYATAFALLAGAGLAAAILLRAHLAAFEAAIMLAYAAATLSSNALGGWLATLVPEDDHGGVIESRLGAWTQVATLGGNGIMTIAAGELLREVSPMTAALLLGALVACPALIFLWMPVPQREVEQARRLASHFGEFWRQLGSLLKQREVLLTLALFLAPTGSFSLTNTLGGVAGDFHASEAFVSRVGGLMLTIAGATGCLLVPVLARRLRPLALYLGIGAAGCVFTLLMLLPHRTPTTFAIAFLGENVFQAMSFTAAVAICLRAIGRDNPLAATEFGLLTAATVLPISYMGVLDGHSYARGIGGLHGLAGMFAVDGGVSLVACVVMFAVMRWLGDESRHTSTSNAG</sequence>
<dbReference type="SUPFAM" id="SSF103473">
    <property type="entry name" value="MFS general substrate transporter"/>
    <property type="match status" value="1"/>
</dbReference>
<dbReference type="Pfam" id="PF07690">
    <property type="entry name" value="MFS_1"/>
    <property type="match status" value="1"/>
</dbReference>
<dbReference type="GO" id="GO:0022857">
    <property type="term" value="F:transmembrane transporter activity"/>
    <property type="evidence" value="ECO:0007669"/>
    <property type="project" value="InterPro"/>
</dbReference>
<feature type="transmembrane region" description="Helical" evidence="4">
    <location>
        <begin position="336"/>
        <end position="353"/>
    </location>
</feature>
<evidence type="ECO:0000256" key="2">
    <source>
        <dbReference type="ARBA" id="ARBA00022989"/>
    </source>
</evidence>
<evidence type="ECO:0000256" key="1">
    <source>
        <dbReference type="ARBA" id="ARBA00022692"/>
    </source>
</evidence>
<dbReference type="EMBL" id="FNVA01000002">
    <property type="protein sequence ID" value="SEF92774.1"/>
    <property type="molecule type" value="Genomic_DNA"/>
</dbReference>
<feature type="transmembrane region" description="Helical" evidence="4">
    <location>
        <begin position="365"/>
        <end position="389"/>
    </location>
</feature>
<dbReference type="Proteomes" id="UP000236728">
    <property type="component" value="Unassembled WGS sequence"/>
</dbReference>
<dbReference type="InterPro" id="IPR011701">
    <property type="entry name" value="MFS"/>
</dbReference>
<dbReference type="AlphaFoldDB" id="A0A1H5VZS2"/>
<feature type="transmembrane region" description="Helical" evidence="4">
    <location>
        <begin position="91"/>
        <end position="115"/>
    </location>
</feature>
<organism evidence="5 6">
    <name type="scientific">Bryocella elongata</name>
    <dbReference type="NCBI Taxonomy" id="863522"/>
    <lineage>
        <taxon>Bacteria</taxon>
        <taxon>Pseudomonadati</taxon>
        <taxon>Acidobacteriota</taxon>
        <taxon>Terriglobia</taxon>
        <taxon>Terriglobales</taxon>
        <taxon>Acidobacteriaceae</taxon>
        <taxon>Bryocella</taxon>
    </lineage>
</organism>
<feature type="transmembrane region" description="Helical" evidence="4">
    <location>
        <begin position="34"/>
        <end position="54"/>
    </location>
</feature>
<gene>
    <name evidence="5" type="ORF">SAMN05421819_1386</name>
</gene>
<feature type="transmembrane region" description="Helical" evidence="4">
    <location>
        <begin position="246"/>
        <end position="265"/>
    </location>
</feature>
<keyword evidence="6" id="KW-1185">Reference proteome</keyword>